<evidence type="ECO:0000313" key="2">
    <source>
        <dbReference type="EMBL" id="KKO07986.1"/>
    </source>
</evidence>
<accession>A0A0F9VS86</accession>
<dbReference type="InterPro" id="IPR014922">
    <property type="entry name" value="YdhG-like"/>
</dbReference>
<gene>
    <name evidence="2" type="ORF">LCGC14_0053280</name>
</gene>
<protein>
    <recommendedName>
        <fullName evidence="1">YdhG-like domain-containing protein</fullName>
    </recommendedName>
</protein>
<sequence length="138" mass="16404">MYLYFILTQFNAFMKPAENYIFNQPEPYKGILMHLQMIIESTLPEVELKFKWNIPCFYIGKSPICYLNASHKKKFVDIAFWNSAHLTKHLNVLISENRKVVRSLRYTTLDEVDNTILIDVLKDAYSVRQNGFYKREDL</sequence>
<name>A0A0F9VS86_9ZZZZ</name>
<comment type="caution">
    <text evidence="2">The sequence shown here is derived from an EMBL/GenBank/DDBJ whole genome shotgun (WGS) entry which is preliminary data.</text>
</comment>
<feature type="domain" description="YdhG-like" evidence="1">
    <location>
        <begin position="30"/>
        <end position="124"/>
    </location>
</feature>
<dbReference type="SUPFAM" id="SSF159888">
    <property type="entry name" value="YdhG-like"/>
    <property type="match status" value="1"/>
</dbReference>
<proteinExistence type="predicted"/>
<dbReference type="EMBL" id="LAZR01000011">
    <property type="protein sequence ID" value="KKO07986.1"/>
    <property type="molecule type" value="Genomic_DNA"/>
</dbReference>
<dbReference type="AlphaFoldDB" id="A0A0F9VS86"/>
<reference evidence="2" key="1">
    <citation type="journal article" date="2015" name="Nature">
        <title>Complex archaea that bridge the gap between prokaryotes and eukaryotes.</title>
        <authorList>
            <person name="Spang A."/>
            <person name="Saw J.H."/>
            <person name="Jorgensen S.L."/>
            <person name="Zaremba-Niedzwiedzka K."/>
            <person name="Martijn J."/>
            <person name="Lind A.E."/>
            <person name="van Eijk R."/>
            <person name="Schleper C."/>
            <person name="Guy L."/>
            <person name="Ettema T.J."/>
        </authorList>
    </citation>
    <scope>NUCLEOTIDE SEQUENCE</scope>
</reference>
<organism evidence="2">
    <name type="scientific">marine sediment metagenome</name>
    <dbReference type="NCBI Taxonomy" id="412755"/>
    <lineage>
        <taxon>unclassified sequences</taxon>
        <taxon>metagenomes</taxon>
        <taxon>ecological metagenomes</taxon>
    </lineage>
</organism>
<evidence type="ECO:0000259" key="1">
    <source>
        <dbReference type="Pfam" id="PF08818"/>
    </source>
</evidence>
<dbReference type="Pfam" id="PF08818">
    <property type="entry name" value="DUF1801"/>
    <property type="match status" value="1"/>
</dbReference>
<dbReference type="Gene3D" id="3.90.1150.200">
    <property type="match status" value="1"/>
</dbReference>